<dbReference type="Pfam" id="PF07963">
    <property type="entry name" value="N_methyl"/>
    <property type="match status" value="1"/>
</dbReference>
<dbReference type="Proteomes" id="UP001071279">
    <property type="component" value="Unassembled WGS sequence"/>
</dbReference>
<reference evidence="4 5" key="2">
    <citation type="submission" date="2018-06" db="EMBL/GenBank/DDBJ databases">
        <authorList>
            <consortium name="Pathogen Informatics"/>
            <person name="Doyle S."/>
        </authorList>
    </citation>
    <scope>NUCLEOTIDE SEQUENCE [LARGE SCALE GENOMIC DNA]</scope>
    <source>
        <strain evidence="4 5">NCTC12000</strain>
    </source>
</reference>
<keyword evidence="1" id="KW-0812">Transmembrane</keyword>
<name>A0A378KAB9_LEGPN</name>
<dbReference type="EMBL" id="JAPXIC010000080">
    <property type="protein sequence ID" value="MCZ4720000.1"/>
    <property type="molecule type" value="Genomic_DNA"/>
</dbReference>
<accession>A0A378KAB9</accession>
<organism evidence="4 5">
    <name type="scientific">Legionella pneumophila</name>
    <dbReference type="NCBI Taxonomy" id="446"/>
    <lineage>
        <taxon>Bacteria</taxon>
        <taxon>Pseudomonadati</taxon>
        <taxon>Pseudomonadota</taxon>
        <taxon>Gammaproteobacteria</taxon>
        <taxon>Legionellales</taxon>
        <taxon>Legionellaceae</taxon>
        <taxon>Legionella</taxon>
    </lineage>
</organism>
<protein>
    <submittedName>
        <fullName evidence="2">Prepilin-type N-terminal cleavage/methylation domain-containing protein</fullName>
    </submittedName>
    <submittedName>
        <fullName evidence="4">Tfp pilus assembly protein PilV</fullName>
    </submittedName>
</protein>
<dbReference type="EMBL" id="UGOL01000001">
    <property type="protein sequence ID" value="STX80172.1"/>
    <property type="molecule type" value="Genomic_DNA"/>
</dbReference>
<evidence type="ECO:0000256" key="1">
    <source>
        <dbReference type="SAM" id="Phobius"/>
    </source>
</evidence>
<keyword evidence="1" id="KW-1133">Transmembrane helix</keyword>
<reference evidence="2" key="3">
    <citation type="submission" date="2020-11" db="EMBL/GenBank/DDBJ databases">
        <authorList>
            <consortium name="NCBI Pathogen Detection Project"/>
        </authorList>
    </citation>
    <scope>NUCLEOTIDE SEQUENCE</scope>
    <source>
        <strain evidence="2">D3612</strain>
    </source>
</reference>
<dbReference type="NCBIfam" id="TIGR02532">
    <property type="entry name" value="IV_pilin_GFxxxE"/>
    <property type="match status" value="1"/>
</dbReference>
<dbReference type="RefSeq" id="WP_011946908.1">
    <property type="nucleotide sequence ID" value="NZ_BAZA01000122.1"/>
</dbReference>
<dbReference type="Proteomes" id="UP000254631">
    <property type="component" value="Unassembled WGS sequence"/>
</dbReference>
<evidence type="ECO:0000313" key="3">
    <source>
        <dbReference type="EMBL" id="MCZ4720000.1"/>
    </source>
</evidence>
<dbReference type="InterPro" id="IPR012902">
    <property type="entry name" value="N_methyl_site"/>
</dbReference>
<dbReference type="OMA" id="FDIRQSQ"/>
<keyword evidence="1" id="KW-0472">Membrane</keyword>
<dbReference type="EMBL" id="DACSEI010000007">
    <property type="protein sequence ID" value="HAT1595795.1"/>
    <property type="molecule type" value="Genomic_DNA"/>
</dbReference>
<dbReference type="Proteomes" id="UP000861567">
    <property type="component" value="Unassembled WGS sequence"/>
</dbReference>
<evidence type="ECO:0000313" key="5">
    <source>
        <dbReference type="Proteomes" id="UP000254631"/>
    </source>
</evidence>
<sequence>MSKHQGFTLMEVLVSLMLMTTVVLTLVEQQLKTRDLINHLIWRIQGSQYLDQVDEALYISENRLPLPPANYHFDIRRSQKKIILNVTWFKKSQSIIRSYDLGAN</sequence>
<evidence type="ECO:0000313" key="2">
    <source>
        <dbReference type="EMBL" id="HAT1595795.1"/>
    </source>
</evidence>
<proteinExistence type="predicted"/>
<gene>
    <name evidence="2" type="ORF">I8Y58_001005</name>
    <name evidence="4" type="ORF">NCTC12000_02180</name>
    <name evidence="3" type="ORF">O6C86_12360</name>
</gene>
<evidence type="ECO:0000313" key="4">
    <source>
        <dbReference type="EMBL" id="STX80172.1"/>
    </source>
</evidence>
<dbReference type="AlphaFoldDB" id="A0A378KAB9"/>
<reference evidence="3" key="4">
    <citation type="submission" date="2022-12" db="EMBL/GenBank/DDBJ databases">
        <title>Comparative genomics of Legionella pneumophila isolates from the West Bank and Germany support molecular epidemiology of Legionnaires disease.</title>
        <authorList>
            <person name="Zayed A.R."/>
            <person name="Bitar D.M."/>
            <person name="Steinert M."/>
            <person name="Lueck C."/>
            <person name="Brettar I."/>
            <person name="Hoefle M.G."/>
            <person name="Bunk B."/>
        </authorList>
    </citation>
    <scope>NUCLEOTIDE SEQUENCE</scope>
    <source>
        <strain evidence="3">H23</strain>
    </source>
</reference>
<feature type="transmembrane region" description="Helical" evidence="1">
    <location>
        <begin position="6"/>
        <end position="27"/>
    </location>
</feature>
<reference evidence="2" key="1">
    <citation type="journal article" date="2018" name="Genome Biol.">
        <title>SKESA: strategic k-mer extension for scrupulous assemblies.</title>
        <authorList>
            <person name="Souvorov A."/>
            <person name="Agarwala R."/>
            <person name="Lipman D.J."/>
        </authorList>
    </citation>
    <scope>NUCLEOTIDE SEQUENCE</scope>
    <source>
        <strain evidence="2">D3612</strain>
    </source>
</reference>